<sequence length="293" mass="30536">MADDRVAGTVVVGVVDAEGQHRVVRLAAEEAERRGTGLRILHAVEWPLPSGTSGEGAADETYVNRAERVTAPFAATVMREFPQLSVAVELVTGSPTAALVDRSEEAALIVLGHRGTGGFARLPLGSVSLQVATHAACPVVVARPGGRAERDNRVVVGVDVHDVRPAVLDFALHAAAIRGAALDVLHASTAPSLLATGPAGPLRVGHETAVDAEQDPLEEVVAPFRAAYPDLEVRVRAEHGHPARVLVDAARRAELLVVGTHGRTGLKRLLLGSVSGEVLHAAECTVAVVPAER</sequence>
<comment type="similarity">
    <text evidence="1">Belongs to the universal stress protein A family.</text>
</comment>
<gene>
    <name evidence="3" type="ORF">GCM10023329_42490</name>
</gene>
<dbReference type="RefSeq" id="WP_345615018.1">
    <property type="nucleotide sequence ID" value="NZ_BAABJV010000012.1"/>
</dbReference>
<proteinExistence type="inferred from homology"/>
<dbReference type="InterPro" id="IPR014729">
    <property type="entry name" value="Rossmann-like_a/b/a_fold"/>
</dbReference>
<dbReference type="PANTHER" id="PTHR46268">
    <property type="entry name" value="STRESS RESPONSE PROTEIN NHAX"/>
    <property type="match status" value="1"/>
</dbReference>
<evidence type="ECO:0000259" key="2">
    <source>
        <dbReference type="Pfam" id="PF00582"/>
    </source>
</evidence>
<evidence type="ECO:0000256" key="1">
    <source>
        <dbReference type="ARBA" id="ARBA00008791"/>
    </source>
</evidence>
<evidence type="ECO:0000313" key="4">
    <source>
        <dbReference type="Proteomes" id="UP001501147"/>
    </source>
</evidence>
<dbReference type="Proteomes" id="UP001501147">
    <property type="component" value="Unassembled WGS sequence"/>
</dbReference>
<protein>
    <submittedName>
        <fullName evidence="3">Universal stress protein</fullName>
    </submittedName>
</protein>
<dbReference type="InterPro" id="IPR006016">
    <property type="entry name" value="UspA"/>
</dbReference>
<comment type="caution">
    <text evidence="3">The sequence shown here is derived from an EMBL/GenBank/DDBJ whole genome shotgun (WGS) entry which is preliminary data.</text>
</comment>
<dbReference type="PANTHER" id="PTHR46268:SF6">
    <property type="entry name" value="UNIVERSAL STRESS PROTEIN UP12"/>
    <property type="match status" value="1"/>
</dbReference>
<dbReference type="EMBL" id="BAABJV010000012">
    <property type="protein sequence ID" value="GAA4787052.1"/>
    <property type="molecule type" value="Genomic_DNA"/>
</dbReference>
<evidence type="ECO:0000313" key="3">
    <source>
        <dbReference type="EMBL" id="GAA4787052.1"/>
    </source>
</evidence>
<dbReference type="SUPFAM" id="SSF52402">
    <property type="entry name" value="Adenine nucleotide alpha hydrolases-like"/>
    <property type="match status" value="2"/>
</dbReference>
<name>A0ABP9B035_9ACTN</name>
<dbReference type="Gene3D" id="3.40.50.620">
    <property type="entry name" value="HUPs"/>
    <property type="match status" value="2"/>
</dbReference>
<dbReference type="InterPro" id="IPR006015">
    <property type="entry name" value="Universal_stress_UspA"/>
</dbReference>
<keyword evidence="4" id="KW-1185">Reference proteome</keyword>
<reference evidence="4" key="1">
    <citation type="journal article" date="2019" name="Int. J. Syst. Evol. Microbiol.">
        <title>The Global Catalogue of Microorganisms (GCM) 10K type strain sequencing project: providing services to taxonomists for standard genome sequencing and annotation.</title>
        <authorList>
            <consortium name="The Broad Institute Genomics Platform"/>
            <consortium name="The Broad Institute Genome Sequencing Center for Infectious Disease"/>
            <person name="Wu L."/>
            <person name="Ma J."/>
        </authorList>
    </citation>
    <scope>NUCLEOTIDE SEQUENCE [LARGE SCALE GENOMIC DNA]</scope>
    <source>
        <strain evidence="4">JCM 18324</strain>
    </source>
</reference>
<feature type="domain" description="UspA" evidence="2">
    <location>
        <begin position="9"/>
        <end position="143"/>
    </location>
</feature>
<dbReference type="PRINTS" id="PR01438">
    <property type="entry name" value="UNVRSLSTRESS"/>
</dbReference>
<accession>A0ABP9B035</accession>
<dbReference type="Pfam" id="PF00582">
    <property type="entry name" value="Usp"/>
    <property type="match status" value="2"/>
</dbReference>
<feature type="domain" description="UspA" evidence="2">
    <location>
        <begin position="153"/>
        <end position="290"/>
    </location>
</feature>
<organism evidence="3 4">
    <name type="scientific">Streptomyces sanyensis</name>
    <dbReference type="NCBI Taxonomy" id="568869"/>
    <lineage>
        <taxon>Bacteria</taxon>
        <taxon>Bacillati</taxon>
        <taxon>Actinomycetota</taxon>
        <taxon>Actinomycetes</taxon>
        <taxon>Kitasatosporales</taxon>
        <taxon>Streptomycetaceae</taxon>
        <taxon>Streptomyces</taxon>
    </lineage>
</organism>